<dbReference type="RefSeq" id="XP_017025013.1">
    <property type="nucleotide sequence ID" value="XM_017169524.2"/>
</dbReference>
<evidence type="ECO:0000313" key="4">
    <source>
        <dbReference type="Proteomes" id="UP001652661"/>
    </source>
</evidence>
<dbReference type="Pfam" id="PF13410">
    <property type="entry name" value="GST_C_2"/>
    <property type="match status" value="1"/>
</dbReference>
<reference evidence="4" key="1">
    <citation type="submission" date="2025-05" db="UniProtKB">
        <authorList>
            <consortium name="RefSeq"/>
        </authorList>
    </citation>
    <scope>NUCLEOTIDE SEQUENCE [LARGE SCALE GENOMIC DNA]</scope>
    <source>
        <strain evidence="4">14028-0561.14</strain>
    </source>
</reference>
<dbReference type="PROSITE" id="PS50404">
    <property type="entry name" value="GST_NTER"/>
    <property type="match status" value="1"/>
</dbReference>
<dbReference type="SFLD" id="SFLDG00358">
    <property type="entry name" value="Main_(cytGST)"/>
    <property type="match status" value="1"/>
</dbReference>
<dbReference type="AlphaFoldDB" id="A0A6P4IR95"/>
<dbReference type="Gene3D" id="1.20.1050.10">
    <property type="match status" value="1"/>
</dbReference>
<dbReference type="CDD" id="cd03045">
    <property type="entry name" value="GST_N_Delta_Epsilon"/>
    <property type="match status" value="1"/>
</dbReference>
<proteinExistence type="predicted"/>
<comment type="subunit">
    <text evidence="1">Homodimer.</text>
</comment>
<dbReference type="FunFam" id="1.20.1050.10:FF:000007">
    <property type="entry name" value="Glutathione S-transferase 1-1"/>
    <property type="match status" value="1"/>
</dbReference>
<dbReference type="InterPro" id="IPR004045">
    <property type="entry name" value="Glutathione_S-Trfase_N"/>
</dbReference>
<evidence type="ECO:0000256" key="1">
    <source>
        <dbReference type="ARBA" id="ARBA00011738"/>
    </source>
</evidence>
<dbReference type="PANTHER" id="PTHR43969:SF4">
    <property type="entry name" value="FI01423P-RELATED"/>
    <property type="match status" value="1"/>
</dbReference>
<dbReference type="OrthoDB" id="2309723at2759"/>
<protein>
    <submittedName>
        <fullName evidence="5">Glutathione S-transferase 1</fullName>
    </submittedName>
</protein>
<dbReference type="PANTHER" id="PTHR43969">
    <property type="entry name" value="GLUTATHIONE S TRANSFERASE D10, ISOFORM A-RELATED"/>
    <property type="match status" value="1"/>
</dbReference>
<dbReference type="InterPro" id="IPR010987">
    <property type="entry name" value="Glutathione-S-Trfase_C-like"/>
</dbReference>
<name>A0A6P4IR95_DROKI</name>
<evidence type="ECO:0000313" key="5">
    <source>
        <dbReference type="RefSeq" id="XP_017025013.1"/>
    </source>
</evidence>
<dbReference type="SFLD" id="SFLDG01153">
    <property type="entry name" value="Main.4:_Theta-like"/>
    <property type="match status" value="1"/>
</dbReference>
<sequence length="220" mass="25086">MSGIVLYGLDISPPVRACQLTLRALGLDYEYREVDLLAGEHHSEEYVKKNPQHTVPLLDDNGALIWDSHAIVCYLVDKYAKSDELYPRDLLKRSQVNQRLYFDASVLFMALRNVSVPYFYHQVSLVPKEKVDNIKDGYAHLERFLGDNPYLTGSSLTLADLCCGATASALEAILELDSEKYPKVRAWLNRLTQLPHYEEDSLRGLNKYIAALRPRLVLEK</sequence>
<dbReference type="SUPFAM" id="SSF47616">
    <property type="entry name" value="GST C-terminal domain-like"/>
    <property type="match status" value="1"/>
</dbReference>
<keyword evidence="4" id="KW-1185">Reference proteome</keyword>
<evidence type="ECO:0000259" key="3">
    <source>
        <dbReference type="PROSITE" id="PS50405"/>
    </source>
</evidence>
<dbReference type="Proteomes" id="UP001652661">
    <property type="component" value="Chromosome 2R"/>
</dbReference>
<reference evidence="5" key="2">
    <citation type="submission" date="2025-08" db="UniProtKB">
        <authorList>
            <consortium name="RefSeq"/>
        </authorList>
    </citation>
    <scope>IDENTIFICATION</scope>
    <source>
        <strain evidence="5">14028-0561.14</strain>
        <tissue evidence="5">Whole fly</tissue>
    </source>
</reference>
<dbReference type="Pfam" id="PF13417">
    <property type="entry name" value="GST_N_3"/>
    <property type="match status" value="1"/>
</dbReference>
<gene>
    <name evidence="5" type="primary">GstE2</name>
</gene>
<dbReference type="SUPFAM" id="SSF52833">
    <property type="entry name" value="Thioredoxin-like"/>
    <property type="match status" value="1"/>
</dbReference>
<dbReference type="Gene3D" id="3.40.30.10">
    <property type="entry name" value="Glutaredoxin"/>
    <property type="match status" value="1"/>
</dbReference>
<organism evidence="4 5">
    <name type="scientific">Drosophila kikkawai</name>
    <name type="common">Fruit fly</name>
    <dbReference type="NCBI Taxonomy" id="30033"/>
    <lineage>
        <taxon>Eukaryota</taxon>
        <taxon>Metazoa</taxon>
        <taxon>Ecdysozoa</taxon>
        <taxon>Arthropoda</taxon>
        <taxon>Hexapoda</taxon>
        <taxon>Insecta</taxon>
        <taxon>Pterygota</taxon>
        <taxon>Neoptera</taxon>
        <taxon>Endopterygota</taxon>
        <taxon>Diptera</taxon>
        <taxon>Brachycera</taxon>
        <taxon>Muscomorpha</taxon>
        <taxon>Ephydroidea</taxon>
        <taxon>Drosophilidae</taxon>
        <taxon>Drosophila</taxon>
        <taxon>Sophophora</taxon>
    </lineage>
</organism>
<dbReference type="FunFam" id="3.40.30.10:FF:000034">
    <property type="entry name" value="glutathione S-transferase 1"/>
    <property type="match status" value="1"/>
</dbReference>
<feature type="domain" description="GST N-terminal" evidence="2">
    <location>
        <begin position="2"/>
        <end position="83"/>
    </location>
</feature>
<feature type="domain" description="GST C-terminal" evidence="3">
    <location>
        <begin position="89"/>
        <end position="218"/>
    </location>
</feature>
<dbReference type="GO" id="GO:0006749">
    <property type="term" value="P:glutathione metabolic process"/>
    <property type="evidence" value="ECO:0007669"/>
    <property type="project" value="TreeGrafter"/>
</dbReference>
<dbReference type="InterPro" id="IPR040079">
    <property type="entry name" value="Glutathione_S-Trfase"/>
</dbReference>
<dbReference type="CDD" id="cd03177">
    <property type="entry name" value="GST_C_Delta_Epsilon"/>
    <property type="match status" value="1"/>
</dbReference>
<dbReference type="SFLD" id="SFLDS00019">
    <property type="entry name" value="Glutathione_Transferase_(cytos"/>
    <property type="match status" value="1"/>
</dbReference>
<accession>A0A6P4IR95</accession>
<evidence type="ECO:0000259" key="2">
    <source>
        <dbReference type="PROSITE" id="PS50404"/>
    </source>
</evidence>
<dbReference type="PROSITE" id="PS50405">
    <property type="entry name" value="GST_CTER"/>
    <property type="match status" value="1"/>
</dbReference>
<dbReference type="GO" id="GO:0004364">
    <property type="term" value="F:glutathione transferase activity"/>
    <property type="evidence" value="ECO:0007669"/>
    <property type="project" value="TreeGrafter"/>
</dbReference>
<dbReference type="InterPro" id="IPR036282">
    <property type="entry name" value="Glutathione-S-Trfase_C_sf"/>
</dbReference>
<dbReference type="InterPro" id="IPR036249">
    <property type="entry name" value="Thioredoxin-like_sf"/>
</dbReference>